<feature type="region of interest" description="Disordered" evidence="5">
    <location>
        <begin position="378"/>
        <end position="430"/>
    </location>
</feature>
<dbReference type="InterPro" id="IPR029045">
    <property type="entry name" value="ClpP/crotonase-like_dom_sf"/>
</dbReference>
<evidence type="ECO:0000256" key="4">
    <source>
        <dbReference type="ARBA" id="ARBA00022825"/>
    </source>
</evidence>
<accession>A0A833N8X8</accession>
<dbReference type="PANTHER" id="PTHR33209">
    <property type="entry name" value="PROTEASE 4"/>
    <property type="match status" value="1"/>
</dbReference>
<dbReference type="SUPFAM" id="SSF52096">
    <property type="entry name" value="ClpP/crotonase"/>
    <property type="match status" value="1"/>
</dbReference>
<dbReference type="Gene3D" id="6.20.330.10">
    <property type="match status" value="1"/>
</dbReference>
<organism evidence="7 8">
    <name type="scientific">Marinobacter nauticus</name>
    <name type="common">Marinobacter hydrocarbonoclasticus</name>
    <name type="synonym">Marinobacter aquaeolei</name>
    <dbReference type="NCBI Taxonomy" id="2743"/>
    <lineage>
        <taxon>Bacteria</taxon>
        <taxon>Pseudomonadati</taxon>
        <taxon>Pseudomonadota</taxon>
        <taxon>Gammaproteobacteria</taxon>
        <taxon>Pseudomonadales</taxon>
        <taxon>Marinobacteraceae</taxon>
        <taxon>Marinobacter</taxon>
    </lineage>
</organism>
<comment type="similarity">
    <text evidence="1">Belongs to the peptidase S49 family.</text>
</comment>
<dbReference type="GO" id="GO:0008236">
    <property type="term" value="F:serine-type peptidase activity"/>
    <property type="evidence" value="ECO:0007669"/>
    <property type="project" value="UniProtKB-KW"/>
</dbReference>
<dbReference type="RefSeq" id="WP_194841892.1">
    <property type="nucleotide sequence ID" value="NZ_WBMP01000005.1"/>
</dbReference>
<dbReference type="InterPro" id="IPR033855">
    <property type="entry name" value="Protein_C"/>
</dbReference>
<evidence type="ECO:0000256" key="1">
    <source>
        <dbReference type="ARBA" id="ARBA00008683"/>
    </source>
</evidence>
<dbReference type="CDD" id="cd07022">
    <property type="entry name" value="S49_Sppa_36K_type"/>
    <property type="match status" value="1"/>
</dbReference>
<feature type="domain" description="Peptidase S49" evidence="6">
    <location>
        <begin position="137"/>
        <end position="275"/>
    </location>
</feature>
<proteinExistence type="inferred from homology"/>
<keyword evidence="3" id="KW-0378">Hydrolase</keyword>
<dbReference type="Proteomes" id="UP000469950">
    <property type="component" value="Unassembled WGS sequence"/>
</dbReference>
<dbReference type="PANTHER" id="PTHR33209:SF1">
    <property type="entry name" value="PEPTIDASE S49 DOMAIN-CONTAINING PROTEIN"/>
    <property type="match status" value="1"/>
</dbReference>
<evidence type="ECO:0000313" key="7">
    <source>
        <dbReference type="EMBL" id="KAE8546156.1"/>
    </source>
</evidence>
<evidence type="ECO:0000259" key="6">
    <source>
        <dbReference type="Pfam" id="PF01343"/>
    </source>
</evidence>
<dbReference type="Gene3D" id="3.90.226.10">
    <property type="entry name" value="2-enoyl-CoA Hydratase, Chain A, domain 1"/>
    <property type="match status" value="1"/>
</dbReference>
<keyword evidence="4" id="KW-0720">Serine protease</keyword>
<dbReference type="GO" id="GO:0006508">
    <property type="term" value="P:proteolysis"/>
    <property type="evidence" value="ECO:0007669"/>
    <property type="project" value="UniProtKB-KW"/>
</dbReference>
<feature type="compositionally biased region" description="Acidic residues" evidence="5">
    <location>
        <begin position="403"/>
        <end position="414"/>
    </location>
</feature>
<comment type="caution">
    <text evidence="7">The sequence shown here is derived from an EMBL/GenBank/DDBJ whole genome shotgun (WGS) entry which is preliminary data.</text>
</comment>
<sequence>MSRTLDLRTRLLNAPLMMSQESAESFAALAPESFMIEDAPENADDQMFEWMFNPRADRKPYRMVGDMAVIPVTGVLLHRFGWSWSFATGYDYIRALFDIALQDDDVAGIAFDIHSGGGQVDGAFELADHIFENRGLKPSISVVNAHAYSAAYLVGSAAGRMVVPKTGGAGSIGVVTMHADMSKMLDDIGIKVTFIHAGKHKVDGNPYQALPDDVRGRIQARIDESYGMFVEAVARNRGLDTEAVRATEAQTFSAAEAVSLNLVDAVASPEEAMTAFVAELNGESKETVMANQDKATQSAGQQAANAGGESVFTQADLDAAKTEGVTEGRKLERDRFSAVMESEAFVGREGLAKKMLANEALSAEQINDMLSEAPKVEAPAASQGGNAFEKAMDNSDNPGVGAEAEDQGTGEPEEGSLLKNYAAAAGVKLS</sequence>
<evidence type="ECO:0000256" key="2">
    <source>
        <dbReference type="ARBA" id="ARBA00022670"/>
    </source>
</evidence>
<reference evidence="7 8" key="1">
    <citation type="submission" date="2019-10" db="EMBL/GenBank/DDBJ databases">
        <title>Draft genome sequence of Marinobacter hydrocarbonoclasticus NCT7M from the microbiome of the marine copepod.</title>
        <authorList>
            <person name="Nuttall R."/>
            <person name="Sharma G."/>
            <person name="Moisander P."/>
        </authorList>
    </citation>
    <scope>NUCLEOTIDE SEQUENCE [LARGE SCALE GENOMIC DNA]</scope>
    <source>
        <strain evidence="7 8">NCT7M</strain>
    </source>
</reference>
<evidence type="ECO:0000256" key="5">
    <source>
        <dbReference type="SAM" id="MobiDB-lite"/>
    </source>
</evidence>
<name>A0A833N8X8_MARNT</name>
<evidence type="ECO:0000313" key="8">
    <source>
        <dbReference type="Proteomes" id="UP000469950"/>
    </source>
</evidence>
<evidence type="ECO:0000256" key="3">
    <source>
        <dbReference type="ARBA" id="ARBA00022801"/>
    </source>
</evidence>
<dbReference type="EMBL" id="WBMP01000005">
    <property type="protein sequence ID" value="KAE8546156.1"/>
    <property type="molecule type" value="Genomic_DNA"/>
</dbReference>
<protein>
    <recommendedName>
        <fullName evidence="6">Peptidase S49 domain-containing protein</fullName>
    </recommendedName>
</protein>
<dbReference type="InterPro" id="IPR002142">
    <property type="entry name" value="Peptidase_S49"/>
</dbReference>
<dbReference type="AlphaFoldDB" id="A0A833N8X8"/>
<gene>
    <name evidence="7" type="ORF">F6453_1402</name>
</gene>
<dbReference type="Pfam" id="PF01343">
    <property type="entry name" value="Peptidase_S49"/>
    <property type="match status" value="1"/>
</dbReference>
<keyword evidence="2" id="KW-0645">Protease</keyword>